<feature type="transmembrane region" description="Helical" evidence="1">
    <location>
        <begin position="492"/>
        <end position="516"/>
    </location>
</feature>
<accession>A0A814K1F9</accession>
<keyword evidence="1" id="KW-0472">Membrane</keyword>
<dbReference type="AlphaFoldDB" id="A0A814K1F9"/>
<keyword evidence="1" id="KW-0812">Transmembrane</keyword>
<evidence type="ECO:0000313" key="3">
    <source>
        <dbReference type="EMBL" id="CAF1045462.1"/>
    </source>
</evidence>
<dbReference type="Gene3D" id="1.20.140.150">
    <property type="match status" value="1"/>
</dbReference>
<comment type="caution">
    <text evidence="3">The sequence shown here is derived from an EMBL/GenBank/DDBJ whole genome shotgun (WGS) entry which is preliminary data.</text>
</comment>
<dbReference type="InterPro" id="IPR006073">
    <property type="entry name" value="GTP-bd"/>
</dbReference>
<evidence type="ECO:0000313" key="4">
    <source>
        <dbReference type="Proteomes" id="UP000663828"/>
    </source>
</evidence>
<evidence type="ECO:0000259" key="2">
    <source>
        <dbReference type="Pfam" id="PF01926"/>
    </source>
</evidence>
<dbReference type="Gene3D" id="3.40.50.300">
    <property type="entry name" value="P-loop containing nucleotide triphosphate hydrolases"/>
    <property type="match status" value="1"/>
</dbReference>
<dbReference type="InterPro" id="IPR027417">
    <property type="entry name" value="P-loop_NTPase"/>
</dbReference>
<evidence type="ECO:0000256" key="1">
    <source>
        <dbReference type="SAM" id="Phobius"/>
    </source>
</evidence>
<dbReference type="GO" id="GO:0005525">
    <property type="term" value="F:GTP binding"/>
    <property type="evidence" value="ECO:0007669"/>
    <property type="project" value="InterPro"/>
</dbReference>
<protein>
    <recommendedName>
        <fullName evidence="2">G domain-containing protein</fullName>
    </recommendedName>
</protein>
<reference evidence="3" key="1">
    <citation type="submission" date="2021-02" db="EMBL/GenBank/DDBJ databases">
        <authorList>
            <person name="Nowell W R."/>
        </authorList>
    </citation>
    <scope>NUCLEOTIDE SEQUENCE</scope>
</reference>
<dbReference type="Pfam" id="PF01926">
    <property type="entry name" value="MMR_HSR1"/>
    <property type="match status" value="1"/>
</dbReference>
<keyword evidence="1" id="KW-1133">Transmembrane helix</keyword>
<feature type="transmembrane region" description="Helical" evidence="1">
    <location>
        <begin position="430"/>
        <end position="449"/>
    </location>
</feature>
<dbReference type="SUPFAM" id="SSF52540">
    <property type="entry name" value="P-loop containing nucleoside triphosphate hydrolases"/>
    <property type="match status" value="1"/>
</dbReference>
<dbReference type="Proteomes" id="UP000663828">
    <property type="component" value="Unassembled WGS sequence"/>
</dbReference>
<feature type="domain" description="G" evidence="2">
    <location>
        <begin position="69"/>
        <end position="170"/>
    </location>
</feature>
<proteinExistence type="predicted"/>
<organism evidence="3 4">
    <name type="scientific">Adineta ricciae</name>
    <name type="common">Rotifer</name>
    <dbReference type="NCBI Taxonomy" id="249248"/>
    <lineage>
        <taxon>Eukaryota</taxon>
        <taxon>Metazoa</taxon>
        <taxon>Spiralia</taxon>
        <taxon>Gnathifera</taxon>
        <taxon>Rotifera</taxon>
        <taxon>Eurotatoria</taxon>
        <taxon>Bdelloidea</taxon>
        <taxon>Adinetida</taxon>
        <taxon>Adinetidae</taxon>
        <taxon>Adineta</taxon>
    </lineage>
</organism>
<sequence length="616" mass="68826">MGASNSNNVSSSYEAQFQVHAVVEDLYKQLRKTDMQSFLSWQTLNKKMMDILVPMAAVTPSRSLAGPSIGLIGRSGTGKSTLINTLLGCNVAKVGVGEVTKQTQTYKAKDFYIYDTPGLDDISTNFTKDNISFWKGLNIRIVVITTSVTELAQILRLFDDIGLSYDIVVNKMDLVELKSQQIFKIYIRDQIRIHRLKCLRNVWFVNALNPAQYPDWQELISYIMPQEKPCENIIEETNSTTSEKASTGDQIRTPFLYFLYDKSLCQEDKKYLSNAFLSEQHCFLEIAHFGSFPPMASQASYFITYISSQPPRIPKDTIDLFDDEYLIRIIDPNESIQHPTDSLGPYYTVVKIHSDVATWLSFGGLQWIMYTDYNLQFGLWRVCYGAASATRTCSQWSSDSNVVDSATNVVIFSGKPGFIQAAQGLEITSIILYIIAGVLIILGIIDLAVMPLETMFLAAAALLFLTIIFLSAALGVMSAQGRSNHPGAYLDWAWWIGLLGLIVTIICVVLIIVFVLDIYQTNTPKMNNGNGFTPGRQNWSGFAPMIAGNLVYPPPYSLYPSYNQWPTGYPAPAPVLPPPQFYPNYPYPSYGGMFEPPASPLLASLARQQLANIGRF</sequence>
<keyword evidence="4" id="KW-1185">Reference proteome</keyword>
<name>A0A814K1F9_ADIRI</name>
<gene>
    <name evidence="3" type="ORF">XAT740_LOCUS15492</name>
</gene>
<feature type="transmembrane region" description="Helical" evidence="1">
    <location>
        <begin position="456"/>
        <end position="480"/>
    </location>
</feature>
<dbReference type="EMBL" id="CAJNOR010000957">
    <property type="protein sequence ID" value="CAF1045462.1"/>
    <property type="molecule type" value="Genomic_DNA"/>
</dbReference>